<organism evidence="2 3">
    <name type="scientific">Paramecium octaurelia</name>
    <dbReference type="NCBI Taxonomy" id="43137"/>
    <lineage>
        <taxon>Eukaryota</taxon>
        <taxon>Sar</taxon>
        <taxon>Alveolata</taxon>
        <taxon>Ciliophora</taxon>
        <taxon>Intramacronucleata</taxon>
        <taxon>Oligohymenophorea</taxon>
        <taxon>Peniculida</taxon>
        <taxon>Parameciidae</taxon>
        <taxon>Paramecium</taxon>
    </lineage>
</organism>
<dbReference type="Proteomes" id="UP000683925">
    <property type="component" value="Unassembled WGS sequence"/>
</dbReference>
<reference evidence="2" key="1">
    <citation type="submission" date="2021-01" db="EMBL/GenBank/DDBJ databases">
        <authorList>
            <consortium name="Genoscope - CEA"/>
            <person name="William W."/>
        </authorList>
    </citation>
    <scope>NUCLEOTIDE SEQUENCE</scope>
</reference>
<proteinExistence type="predicted"/>
<gene>
    <name evidence="2" type="ORF">POCTA_138.1.T0770080</name>
</gene>
<evidence type="ECO:0000313" key="2">
    <source>
        <dbReference type="EMBL" id="CAD8181533.1"/>
    </source>
</evidence>
<dbReference type="AlphaFoldDB" id="A0A8S1VYP0"/>
<feature type="region of interest" description="Disordered" evidence="1">
    <location>
        <begin position="41"/>
        <end position="63"/>
    </location>
</feature>
<name>A0A8S1VYP0_PAROT</name>
<protein>
    <submittedName>
        <fullName evidence="2">Uncharacterized protein</fullName>
    </submittedName>
</protein>
<feature type="compositionally biased region" description="Polar residues" evidence="1">
    <location>
        <begin position="54"/>
        <end position="63"/>
    </location>
</feature>
<evidence type="ECO:0000313" key="3">
    <source>
        <dbReference type="Proteomes" id="UP000683925"/>
    </source>
</evidence>
<keyword evidence="3" id="KW-1185">Reference proteome</keyword>
<comment type="caution">
    <text evidence="2">The sequence shown here is derived from an EMBL/GenBank/DDBJ whole genome shotgun (WGS) entry which is preliminary data.</text>
</comment>
<sequence length="63" mass="7496">MQQSHQSISGWIHEYDQQGSPQIHQVVNQIVNRKQQLQKRSVSLCQRRQDQDTNKSSMSFYYS</sequence>
<accession>A0A8S1VYP0</accession>
<evidence type="ECO:0000256" key="1">
    <source>
        <dbReference type="SAM" id="MobiDB-lite"/>
    </source>
</evidence>
<dbReference type="EMBL" id="CAJJDP010000076">
    <property type="protein sequence ID" value="CAD8181533.1"/>
    <property type="molecule type" value="Genomic_DNA"/>
</dbReference>